<evidence type="ECO:0000313" key="3">
    <source>
        <dbReference type="EMBL" id="KAK4035567.1"/>
    </source>
</evidence>
<dbReference type="EMBL" id="JAOYFB010000040">
    <property type="protein sequence ID" value="KAK4035567.1"/>
    <property type="molecule type" value="Genomic_DNA"/>
</dbReference>
<name>A0ABR0B267_9CRUS</name>
<comment type="caution">
    <text evidence="3">The sequence shown here is derived from an EMBL/GenBank/DDBJ whole genome shotgun (WGS) entry which is preliminary data.</text>
</comment>
<dbReference type="Proteomes" id="UP001234178">
    <property type="component" value="Unassembled WGS sequence"/>
</dbReference>
<keyword evidence="4" id="KW-1185">Reference proteome</keyword>
<feature type="non-terminal residue" evidence="3">
    <location>
        <position position="113"/>
    </location>
</feature>
<feature type="signal peptide" evidence="2">
    <location>
        <begin position="1"/>
        <end position="23"/>
    </location>
</feature>
<evidence type="ECO:0000256" key="2">
    <source>
        <dbReference type="SAM" id="SignalP"/>
    </source>
</evidence>
<sequence>MAIHKLVFCLASLIVLNASPACCAPQGFMNFGWPAQQDYTPRLPAQAFTPTETAPIPAPAMAGLWSPPVPEVAEPLNRQTVTDVQPPKLHKKFSVPQSRLSNGSASRLSKQQT</sequence>
<reference evidence="3 4" key="1">
    <citation type="journal article" date="2023" name="Nucleic Acids Res.">
        <title>The hologenome of Daphnia magna reveals possible DNA methylation and microbiome-mediated evolution of the host genome.</title>
        <authorList>
            <person name="Chaturvedi A."/>
            <person name="Li X."/>
            <person name="Dhandapani V."/>
            <person name="Marshall H."/>
            <person name="Kissane S."/>
            <person name="Cuenca-Cambronero M."/>
            <person name="Asole G."/>
            <person name="Calvet F."/>
            <person name="Ruiz-Romero M."/>
            <person name="Marangio P."/>
            <person name="Guigo R."/>
            <person name="Rago D."/>
            <person name="Mirbahai L."/>
            <person name="Eastwood N."/>
            <person name="Colbourne J.K."/>
            <person name="Zhou J."/>
            <person name="Mallon E."/>
            <person name="Orsini L."/>
        </authorList>
    </citation>
    <scope>NUCLEOTIDE SEQUENCE [LARGE SCALE GENOMIC DNA]</scope>
    <source>
        <strain evidence="3">LRV0_1</strain>
    </source>
</reference>
<evidence type="ECO:0000256" key="1">
    <source>
        <dbReference type="SAM" id="MobiDB-lite"/>
    </source>
</evidence>
<evidence type="ECO:0008006" key="5">
    <source>
        <dbReference type="Google" id="ProtNLM"/>
    </source>
</evidence>
<accession>A0ABR0B267</accession>
<protein>
    <recommendedName>
        <fullName evidence="5">Secreted protein</fullName>
    </recommendedName>
</protein>
<feature type="region of interest" description="Disordered" evidence="1">
    <location>
        <begin position="78"/>
        <end position="113"/>
    </location>
</feature>
<feature type="chain" id="PRO_5046733233" description="Secreted protein" evidence="2">
    <location>
        <begin position="24"/>
        <end position="113"/>
    </location>
</feature>
<evidence type="ECO:0000313" key="4">
    <source>
        <dbReference type="Proteomes" id="UP001234178"/>
    </source>
</evidence>
<feature type="compositionally biased region" description="Polar residues" evidence="1">
    <location>
        <begin position="95"/>
        <end position="113"/>
    </location>
</feature>
<gene>
    <name evidence="3" type="ORF">OUZ56_027655</name>
</gene>
<keyword evidence="2" id="KW-0732">Signal</keyword>
<proteinExistence type="predicted"/>
<organism evidence="3 4">
    <name type="scientific">Daphnia magna</name>
    <dbReference type="NCBI Taxonomy" id="35525"/>
    <lineage>
        <taxon>Eukaryota</taxon>
        <taxon>Metazoa</taxon>
        <taxon>Ecdysozoa</taxon>
        <taxon>Arthropoda</taxon>
        <taxon>Crustacea</taxon>
        <taxon>Branchiopoda</taxon>
        <taxon>Diplostraca</taxon>
        <taxon>Cladocera</taxon>
        <taxon>Anomopoda</taxon>
        <taxon>Daphniidae</taxon>
        <taxon>Daphnia</taxon>
    </lineage>
</organism>